<accession>A0A370HSQ2</accession>
<proteinExistence type="predicted"/>
<feature type="compositionally biased region" description="Basic and acidic residues" evidence="1">
    <location>
        <begin position="89"/>
        <end position="99"/>
    </location>
</feature>
<organism evidence="2 3">
    <name type="scientific">Nocardia pseudobrasiliensis</name>
    <dbReference type="NCBI Taxonomy" id="45979"/>
    <lineage>
        <taxon>Bacteria</taxon>
        <taxon>Bacillati</taxon>
        <taxon>Actinomycetota</taxon>
        <taxon>Actinomycetes</taxon>
        <taxon>Mycobacteriales</taxon>
        <taxon>Nocardiaceae</taxon>
        <taxon>Nocardia</taxon>
    </lineage>
</organism>
<reference evidence="2 3" key="1">
    <citation type="submission" date="2018-07" db="EMBL/GenBank/DDBJ databases">
        <title>Genomic Encyclopedia of Type Strains, Phase IV (KMG-IV): sequencing the most valuable type-strain genomes for metagenomic binning, comparative biology and taxonomic classification.</title>
        <authorList>
            <person name="Goeker M."/>
        </authorList>
    </citation>
    <scope>NUCLEOTIDE SEQUENCE [LARGE SCALE GENOMIC DNA]</scope>
    <source>
        <strain evidence="2 3">DSM 44290</strain>
    </source>
</reference>
<evidence type="ECO:0000256" key="1">
    <source>
        <dbReference type="SAM" id="MobiDB-lite"/>
    </source>
</evidence>
<dbReference type="STRING" id="1210086.GCA_001613105_06449"/>
<dbReference type="EMBL" id="QQBC01000014">
    <property type="protein sequence ID" value="RDI61330.1"/>
    <property type="molecule type" value="Genomic_DNA"/>
</dbReference>
<gene>
    <name evidence="2" type="ORF">DFR76_11455</name>
</gene>
<dbReference type="RefSeq" id="WP_147288088.1">
    <property type="nucleotide sequence ID" value="NZ_QQBC01000014.1"/>
</dbReference>
<protein>
    <submittedName>
        <fullName evidence="2">Uncharacterized protein</fullName>
    </submittedName>
</protein>
<sequence length="99" mass="10552">MRTLICENAIASRERNTAEGKIASAGTHTEHAGHEHTHGESCGHADDELRALLETAGLQQVQVTRVDDAYQLAAGVRAADPTGDTDNAPAERLRDDVHG</sequence>
<evidence type="ECO:0000313" key="2">
    <source>
        <dbReference type="EMBL" id="RDI61330.1"/>
    </source>
</evidence>
<keyword evidence="3" id="KW-1185">Reference proteome</keyword>
<evidence type="ECO:0000313" key="3">
    <source>
        <dbReference type="Proteomes" id="UP000254869"/>
    </source>
</evidence>
<dbReference type="AlphaFoldDB" id="A0A370HSQ2"/>
<dbReference type="Proteomes" id="UP000254869">
    <property type="component" value="Unassembled WGS sequence"/>
</dbReference>
<feature type="region of interest" description="Disordered" evidence="1">
    <location>
        <begin position="77"/>
        <end position="99"/>
    </location>
</feature>
<name>A0A370HSQ2_9NOCA</name>
<comment type="caution">
    <text evidence="2">The sequence shown here is derived from an EMBL/GenBank/DDBJ whole genome shotgun (WGS) entry which is preliminary data.</text>
</comment>